<reference evidence="5" key="1">
    <citation type="submission" date="2021-02" db="EMBL/GenBank/DDBJ databases">
        <authorList>
            <person name="Nowell W R."/>
        </authorList>
    </citation>
    <scope>NUCLEOTIDE SEQUENCE</scope>
</reference>
<organism evidence="5 7">
    <name type="scientific">Rotaria magnacalcarata</name>
    <dbReference type="NCBI Taxonomy" id="392030"/>
    <lineage>
        <taxon>Eukaryota</taxon>
        <taxon>Metazoa</taxon>
        <taxon>Spiralia</taxon>
        <taxon>Gnathifera</taxon>
        <taxon>Rotifera</taxon>
        <taxon>Eurotatoria</taxon>
        <taxon>Bdelloidea</taxon>
        <taxon>Philodinida</taxon>
        <taxon>Philodinidae</taxon>
        <taxon>Rotaria</taxon>
    </lineage>
</organism>
<dbReference type="PANTHER" id="PTHR13832">
    <property type="entry name" value="PROTEIN PHOSPHATASE 2C"/>
    <property type="match status" value="1"/>
</dbReference>
<dbReference type="SUPFAM" id="SSF81606">
    <property type="entry name" value="PP2C-like"/>
    <property type="match status" value="1"/>
</dbReference>
<dbReference type="PROSITE" id="PS01032">
    <property type="entry name" value="PPM_1"/>
    <property type="match status" value="1"/>
</dbReference>
<evidence type="ECO:0000313" key="6">
    <source>
        <dbReference type="EMBL" id="CAF3828195.1"/>
    </source>
</evidence>
<dbReference type="InterPro" id="IPR001932">
    <property type="entry name" value="PPM-type_phosphatase-like_dom"/>
</dbReference>
<feature type="domain" description="PPM-type phosphatase" evidence="4">
    <location>
        <begin position="77"/>
        <end position="293"/>
    </location>
</feature>
<comment type="caution">
    <text evidence="5">The sequence shown here is derived from an EMBL/GenBank/DDBJ whole genome shotgun (WGS) entry which is preliminary data.</text>
</comment>
<evidence type="ECO:0000259" key="4">
    <source>
        <dbReference type="PROSITE" id="PS51746"/>
    </source>
</evidence>
<dbReference type="Proteomes" id="UP000681967">
    <property type="component" value="Unassembled WGS sequence"/>
</dbReference>
<dbReference type="PANTHER" id="PTHR13832:SF792">
    <property type="entry name" value="GM14286P"/>
    <property type="match status" value="1"/>
</dbReference>
<keyword evidence="3" id="KW-0904">Protein phosphatase</keyword>
<dbReference type="Proteomes" id="UP000681720">
    <property type="component" value="Unassembled WGS sequence"/>
</dbReference>
<proteinExistence type="predicted"/>
<dbReference type="GO" id="GO:0005739">
    <property type="term" value="C:mitochondrion"/>
    <property type="evidence" value="ECO:0007669"/>
    <property type="project" value="TreeGrafter"/>
</dbReference>
<name>A0A8S2JN73_9BILA</name>
<dbReference type="Gene3D" id="3.60.40.10">
    <property type="entry name" value="PPM-type phosphatase domain"/>
    <property type="match status" value="1"/>
</dbReference>
<evidence type="ECO:0000313" key="7">
    <source>
        <dbReference type="Proteomes" id="UP000681967"/>
    </source>
</evidence>
<evidence type="ECO:0000256" key="2">
    <source>
        <dbReference type="ARBA" id="ARBA00022801"/>
    </source>
</evidence>
<dbReference type="InterPro" id="IPR036457">
    <property type="entry name" value="PPM-type-like_dom_sf"/>
</dbReference>
<evidence type="ECO:0000256" key="1">
    <source>
        <dbReference type="ARBA" id="ARBA00022723"/>
    </source>
</evidence>
<dbReference type="Pfam" id="PF00481">
    <property type="entry name" value="PP2C"/>
    <property type="match status" value="1"/>
</dbReference>
<gene>
    <name evidence="5" type="ORF">BYL167_LOCUS3970</name>
    <name evidence="6" type="ORF">GIL414_LOCUS2636</name>
</gene>
<dbReference type="GO" id="GO:0004741">
    <property type="term" value="F:[pyruvate dehydrogenase (acetyl-transferring)]-phosphatase activity"/>
    <property type="evidence" value="ECO:0007669"/>
    <property type="project" value="TreeGrafter"/>
</dbReference>
<dbReference type="EMBL" id="CAJOBH010000806">
    <property type="protein sequence ID" value="CAF3818597.1"/>
    <property type="molecule type" value="Genomic_DNA"/>
</dbReference>
<dbReference type="EMBL" id="CAJOBJ010000521">
    <property type="protein sequence ID" value="CAF3828195.1"/>
    <property type="molecule type" value="Genomic_DNA"/>
</dbReference>
<sequence length="293" mass="32966">MIRRILSNNPCFSLQQTSYLLSFARTRIISPACYHSDSIDGGFQEETPFDEQRLSSQEASGILRAHEASIDLEANCPVKYYEVNYLGANNPPEDRQAQARIHSVDSNMYLFGVFDGHGGPWCSDAVGQRLFEYISVTLHSPNDLGRIMQEAKRLVSTHQSHIHNHNHAHDKTSLNAITSLLLHSYYNPYKDTRNSKIKEIHQMNLLKHIEDLYTNFDHENTDIVAALESAFVKLDRDICAEAIPVETQHVDEDLLQICTAGSCACVALVKDDDLYIANCGDARAILGKLKLAY</sequence>
<evidence type="ECO:0000313" key="5">
    <source>
        <dbReference type="EMBL" id="CAF3818597.1"/>
    </source>
</evidence>
<accession>A0A8S2JN73</accession>
<keyword evidence="1" id="KW-0479">Metal-binding</keyword>
<dbReference type="InterPro" id="IPR000222">
    <property type="entry name" value="PP2C_BS"/>
</dbReference>
<evidence type="ECO:0000256" key="3">
    <source>
        <dbReference type="ARBA" id="ARBA00022912"/>
    </source>
</evidence>
<keyword evidence="2" id="KW-0378">Hydrolase</keyword>
<feature type="non-terminal residue" evidence="5">
    <location>
        <position position="293"/>
    </location>
</feature>
<dbReference type="AlphaFoldDB" id="A0A8S2JN73"/>
<dbReference type="PROSITE" id="PS51746">
    <property type="entry name" value="PPM_2"/>
    <property type="match status" value="1"/>
</dbReference>
<dbReference type="InterPro" id="IPR015655">
    <property type="entry name" value="PP2C"/>
</dbReference>
<protein>
    <recommendedName>
        <fullName evidence="4">PPM-type phosphatase domain-containing protein</fullName>
    </recommendedName>
</protein>
<dbReference type="GO" id="GO:0046872">
    <property type="term" value="F:metal ion binding"/>
    <property type="evidence" value="ECO:0007669"/>
    <property type="project" value="UniProtKB-KW"/>
</dbReference>